<evidence type="ECO:0000256" key="1">
    <source>
        <dbReference type="ARBA" id="ARBA00022679"/>
    </source>
</evidence>
<accession>A0ABW9F7W0</accession>
<dbReference type="EMBL" id="JBFNFH010000016">
    <property type="protein sequence ID" value="MFM1525349.1"/>
    <property type="molecule type" value="Genomic_DNA"/>
</dbReference>
<dbReference type="PANTHER" id="PTHR43792">
    <property type="entry name" value="GNAT FAMILY, PUTATIVE (AFU_ORTHOLOGUE AFUA_3G00765)-RELATED-RELATED"/>
    <property type="match status" value="1"/>
</dbReference>
<dbReference type="RefSeq" id="WP_408105317.1">
    <property type="nucleotide sequence ID" value="NZ_JBFNFH010000016.1"/>
</dbReference>
<evidence type="ECO:0000256" key="2">
    <source>
        <dbReference type="ARBA" id="ARBA00023315"/>
    </source>
</evidence>
<dbReference type="InterPro" id="IPR016181">
    <property type="entry name" value="Acyl_CoA_acyltransferase"/>
</dbReference>
<dbReference type="Gene3D" id="3.40.630.30">
    <property type="match status" value="1"/>
</dbReference>
<gene>
    <name evidence="5" type="ORF">ABGF40_06620</name>
</gene>
<evidence type="ECO:0000259" key="4">
    <source>
        <dbReference type="PROSITE" id="PS51186"/>
    </source>
</evidence>
<evidence type="ECO:0000256" key="3">
    <source>
        <dbReference type="ARBA" id="ARBA00038502"/>
    </source>
</evidence>
<dbReference type="PROSITE" id="PS51186">
    <property type="entry name" value="GNAT"/>
    <property type="match status" value="1"/>
</dbReference>
<proteinExistence type="inferred from homology"/>
<keyword evidence="2" id="KW-0012">Acyltransferase</keyword>
<evidence type="ECO:0000313" key="5">
    <source>
        <dbReference type="EMBL" id="MFM1525349.1"/>
    </source>
</evidence>
<keyword evidence="1" id="KW-0808">Transferase</keyword>
<organism evidence="5 6">
    <name type="scientific">Helcococcus bovis</name>
    <dbReference type="NCBI Taxonomy" id="3153252"/>
    <lineage>
        <taxon>Bacteria</taxon>
        <taxon>Bacillati</taxon>
        <taxon>Bacillota</taxon>
        <taxon>Tissierellia</taxon>
        <taxon>Tissierellales</taxon>
        <taxon>Peptoniphilaceae</taxon>
        <taxon>Helcococcus</taxon>
    </lineage>
</organism>
<dbReference type="SUPFAM" id="SSF55729">
    <property type="entry name" value="Acyl-CoA N-acyltransferases (Nat)"/>
    <property type="match status" value="1"/>
</dbReference>
<reference evidence="5 6" key="1">
    <citation type="journal article" date="2024" name="Front. Microbiol.">
        <title>Pangenomic and biochemical analyses of Helcococcus ovis reveal widespread tetracycline resistance and a novel bacterial species, Helcococcus bovis.</title>
        <authorList>
            <person name="Cunha F."/>
            <person name="Zhai Y."/>
            <person name="Casaro S."/>
            <person name="Jones K.L."/>
            <person name="Hernandez M."/>
            <person name="Bisinotto R.S."/>
            <person name="Kariyawasam S."/>
            <person name="Brown M.B."/>
            <person name="Phillips A."/>
            <person name="Jeong K.C."/>
            <person name="Galvao K.N."/>
        </authorList>
    </citation>
    <scope>NUCLEOTIDE SEQUENCE [LARGE SCALE GENOMIC DNA]</scope>
    <source>
        <strain evidence="5 6">KG197</strain>
    </source>
</reference>
<dbReference type="Proteomes" id="UP001629536">
    <property type="component" value="Unassembled WGS sequence"/>
</dbReference>
<sequence>MNADFKLNGKIIETERLILRPFKQSDLDDFYEYASVDGVGQMAGWSPHENKDKSQEILNMFINGDKTFALFHKEDKRVIGSLGVEKYGSEDKLTEFDDYIGRELGFVLSKEYWGKGLMPEAVNAVINYLFNEFHYDFLTSGYFIFNNQSKRVQEKCGFKPYRKLVIDTRMGTKEDTILNLLINPNKNIKFNFSHPETLIYKN</sequence>
<feature type="domain" description="N-acetyltransferase" evidence="4">
    <location>
        <begin position="17"/>
        <end position="175"/>
    </location>
</feature>
<evidence type="ECO:0000313" key="6">
    <source>
        <dbReference type="Proteomes" id="UP001629536"/>
    </source>
</evidence>
<dbReference type="InterPro" id="IPR000182">
    <property type="entry name" value="GNAT_dom"/>
</dbReference>
<dbReference type="Pfam" id="PF13302">
    <property type="entry name" value="Acetyltransf_3"/>
    <property type="match status" value="1"/>
</dbReference>
<comment type="similarity">
    <text evidence="3">Belongs to the acetyltransferase family. RimJ subfamily.</text>
</comment>
<comment type="caution">
    <text evidence="5">The sequence shown here is derived from an EMBL/GenBank/DDBJ whole genome shotgun (WGS) entry which is preliminary data.</text>
</comment>
<keyword evidence="6" id="KW-1185">Reference proteome</keyword>
<dbReference type="InterPro" id="IPR051531">
    <property type="entry name" value="N-acetyltransferase"/>
</dbReference>
<protein>
    <submittedName>
        <fullName evidence="5">GNAT family N-acetyltransferase</fullName>
    </submittedName>
</protein>
<dbReference type="PANTHER" id="PTHR43792:SF8">
    <property type="entry name" value="[RIBOSOMAL PROTEIN US5]-ALANINE N-ACETYLTRANSFERASE"/>
    <property type="match status" value="1"/>
</dbReference>
<name>A0ABW9F7W0_9FIRM</name>